<name>A0A645J2A3_9ZZZZ</name>
<reference evidence="1" key="1">
    <citation type="submission" date="2019-08" db="EMBL/GenBank/DDBJ databases">
        <authorList>
            <person name="Kucharzyk K."/>
            <person name="Murdoch R.W."/>
            <person name="Higgins S."/>
            <person name="Loffler F."/>
        </authorList>
    </citation>
    <scope>NUCLEOTIDE SEQUENCE</scope>
</reference>
<dbReference type="NCBIfam" id="TIGR02530">
    <property type="entry name" value="flg_new"/>
    <property type="match status" value="1"/>
</dbReference>
<sequence>MDDLLIRSRMIQPVTTGLPTPQTHGTDSKTVVTGQGTSAFQQALEQASRNVELSFSKHAAGRLEQREITLSPDGLEKLSQGVELARDKGLDDALILMDGSAFIVSAKNSTVITALNGRELNGKVITNIDGTVIL</sequence>
<dbReference type="InterPro" id="IPR013367">
    <property type="entry name" value="Flagellar_put"/>
</dbReference>
<comment type="caution">
    <text evidence="1">The sequence shown here is derived from an EMBL/GenBank/DDBJ whole genome shotgun (WGS) entry which is preliminary data.</text>
</comment>
<dbReference type="EMBL" id="VSSQ01129143">
    <property type="protein sequence ID" value="MPN57537.1"/>
    <property type="molecule type" value="Genomic_DNA"/>
</dbReference>
<accession>A0A645J2A3</accession>
<evidence type="ECO:0000313" key="1">
    <source>
        <dbReference type="EMBL" id="MPN57537.1"/>
    </source>
</evidence>
<proteinExistence type="predicted"/>
<gene>
    <name evidence="1" type="ORF">SDC9_205231</name>
</gene>
<dbReference type="AlphaFoldDB" id="A0A645J2A3"/>
<evidence type="ECO:0008006" key="2">
    <source>
        <dbReference type="Google" id="ProtNLM"/>
    </source>
</evidence>
<protein>
    <recommendedName>
        <fullName evidence="2">Flagellar operon protein</fullName>
    </recommendedName>
</protein>
<dbReference type="Pfam" id="PF12611">
    <property type="entry name" value="Flagellar_put"/>
    <property type="match status" value="1"/>
</dbReference>
<organism evidence="1">
    <name type="scientific">bioreactor metagenome</name>
    <dbReference type="NCBI Taxonomy" id="1076179"/>
    <lineage>
        <taxon>unclassified sequences</taxon>
        <taxon>metagenomes</taxon>
        <taxon>ecological metagenomes</taxon>
    </lineage>
</organism>